<accession>F0WKI2</accession>
<name>F0WKI2_9STRA</name>
<dbReference type="HOGENOM" id="CLU_1743887_0_0_1"/>
<dbReference type="EMBL" id="FR824178">
    <property type="protein sequence ID" value="CCA21786.1"/>
    <property type="molecule type" value="Genomic_DNA"/>
</dbReference>
<reference evidence="1" key="1">
    <citation type="journal article" date="2011" name="PLoS Biol.">
        <title>Gene gain and loss during evolution of obligate parasitism in the white rust pathogen of Arabidopsis thaliana.</title>
        <authorList>
            <person name="Kemen E."/>
            <person name="Gardiner A."/>
            <person name="Schultz-Larsen T."/>
            <person name="Kemen A.C."/>
            <person name="Balmuth A.L."/>
            <person name="Robert-Seilaniantz A."/>
            <person name="Bailey K."/>
            <person name="Holub E."/>
            <person name="Studholme D.J."/>
            <person name="Maclean D."/>
            <person name="Jones J.D."/>
        </authorList>
    </citation>
    <scope>NUCLEOTIDE SEQUENCE</scope>
</reference>
<dbReference type="AlphaFoldDB" id="F0WKI2"/>
<proteinExistence type="predicted"/>
<reference evidence="1" key="2">
    <citation type="submission" date="2011-02" db="EMBL/GenBank/DDBJ databases">
        <authorList>
            <person name="MacLean D."/>
        </authorList>
    </citation>
    <scope>NUCLEOTIDE SEQUENCE</scope>
</reference>
<protein>
    <submittedName>
        <fullName evidence="1">Predicted protein putative</fullName>
    </submittedName>
</protein>
<organism evidence="1">
    <name type="scientific">Albugo laibachii Nc14</name>
    <dbReference type="NCBI Taxonomy" id="890382"/>
    <lineage>
        <taxon>Eukaryota</taxon>
        <taxon>Sar</taxon>
        <taxon>Stramenopiles</taxon>
        <taxon>Oomycota</taxon>
        <taxon>Peronosporomycetes</taxon>
        <taxon>Albuginales</taxon>
        <taxon>Albuginaceae</taxon>
        <taxon>Albugo</taxon>
    </lineage>
</organism>
<sequence>MAVLELKTRVHAHIPANIDFEVVRTTTEQELRVVFIPPYHSYLQPIEIPWARVEGNVGRKHTAKTALNDVVASLPVEFEYLRSDEGQYRDDGRTHISAMIDATTAIVEILAKEEFDNESAVEESGAVMAHILATKAVSIAVVKNIVALAK</sequence>
<evidence type="ECO:0000313" key="1">
    <source>
        <dbReference type="EMBL" id="CCA21786.1"/>
    </source>
</evidence>
<gene>
    <name evidence="1" type="primary">AlNc14C133G7032</name>
    <name evidence="1" type="ORF">ALNC14_079290</name>
</gene>